<dbReference type="EMBL" id="SJDL01000040">
    <property type="protein sequence ID" value="TBW49507.1"/>
    <property type="molecule type" value="Genomic_DNA"/>
</dbReference>
<sequence>MTAWPEPETCVPGWEAHRIVPSHFPPIEIFESVLSQDEFDIAAEIEGLTNDRLRDLTGDIERVAPEDRVFGAGSTPLMAAFTHTGAASRFTDGHFGVYYAASSLETAIRETVFHRERFLRATQDPPMELTMRCYISRVVLPLDDIRPETYASLHQPDLDSYPRCQAFAAQRRAGGSHGLLYPSVRHAGGECVAAFRPRTMGLPWQGPHLRYVWNGESITDTFRITRHRSL</sequence>
<evidence type="ECO:0000313" key="2">
    <source>
        <dbReference type="EMBL" id="TBW49507.1"/>
    </source>
</evidence>
<proteinExistence type="predicted"/>
<evidence type="ECO:0000313" key="3">
    <source>
        <dbReference type="Proteomes" id="UP000313645"/>
    </source>
</evidence>
<name>A0ABY1ZFD1_9GAMM</name>
<reference evidence="2 3" key="1">
    <citation type="submission" date="2019-02" db="EMBL/GenBank/DDBJ databases">
        <title>Marinobacter halodurans sp. nov., a marine bacterium isolated from sea tidal flat.</title>
        <authorList>
            <person name="Yoo Y."/>
            <person name="Lee D.W."/>
            <person name="Kim B.S."/>
            <person name="Kim J.-J."/>
        </authorList>
    </citation>
    <scope>NUCLEOTIDE SEQUENCE [LARGE SCALE GENOMIC DNA]</scope>
    <source>
        <strain evidence="2 3">YJ-S3-2</strain>
    </source>
</reference>
<gene>
    <name evidence="2" type="ORF">EZI54_19505</name>
</gene>
<keyword evidence="3" id="KW-1185">Reference proteome</keyword>
<accession>A0ABY1ZFD1</accession>
<evidence type="ECO:0000259" key="1">
    <source>
        <dbReference type="SMART" id="SM00953"/>
    </source>
</evidence>
<dbReference type="InterPro" id="IPR014914">
    <property type="entry name" value="RES_dom"/>
</dbReference>
<comment type="caution">
    <text evidence="2">The sequence shown here is derived from an EMBL/GenBank/DDBJ whole genome shotgun (WGS) entry which is preliminary data.</text>
</comment>
<organism evidence="2 3">
    <name type="scientific">Marinobacter halodurans</name>
    <dbReference type="NCBI Taxonomy" id="2528979"/>
    <lineage>
        <taxon>Bacteria</taxon>
        <taxon>Pseudomonadati</taxon>
        <taxon>Pseudomonadota</taxon>
        <taxon>Gammaproteobacteria</taxon>
        <taxon>Pseudomonadales</taxon>
        <taxon>Marinobacteraceae</taxon>
        <taxon>Marinobacter</taxon>
    </lineage>
</organism>
<feature type="domain" description="RES" evidence="1">
    <location>
        <begin position="80"/>
        <end position="206"/>
    </location>
</feature>
<dbReference type="SMART" id="SM00953">
    <property type="entry name" value="RES"/>
    <property type="match status" value="1"/>
</dbReference>
<dbReference type="Proteomes" id="UP000313645">
    <property type="component" value="Unassembled WGS sequence"/>
</dbReference>
<dbReference type="RefSeq" id="WP_131483560.1">
    <property type="nucleotide sequence ID" value="NZ_SJDL01000040.1"/>
</dbReference>
<dbReference type="Pfam" id="PF08808">
    <property type="entry name" value="RES"/>
    <property type="match status" value="1"/>
</dbReference>
<protein>
    <submittedName>
        <fullName evidence="2">RES domain-containing protein</fullName>
    </submittedName>
</protein>